<dbReference type="EMBL" id="JBBWRZ010000010">
    <property type="protein sequence ID" value="KAK8227168.1"/>
    <property type="molecule type" value="Genomic_DNA"/>
</dbReference>
<evidence type="ECO:0000313" key="2">
    <source>
        <dbReference type="Proteomes" id="UP001492380"/>
    </source>
</evidence>
<sequence>MILENEDPSIVKLILEYYYTGTFFDIEVHSGPNKEKKPDIEQQLYTCIMTYNVAHKFESWDLKRLILDKVSQVDLESVTNFSPHSPGRSVDSRITPAGVGRIVRNFETAHIANGRMRSLILCELILHIDTFAQHGAFMDEVDKIKNNFWRQLARFKAIIKARQIKLQSVEAPHVKKNASIDTSAGEVHQLGQVSNLE</sequence>
<accession>A0ABR1YDX0</accession>
<keyword evidence="2" id="KW-1185">Reference proteome</keyword>
<evidence type="ECO:0008006" key="3">
    <source>
        <dbReference type="Google" id="ProtNLM"/>
    </source>
</evidence>
<reference evidence="1 2" key="1">
    <citation type="submission" date="2024-04" db="EMBL/GenBank/DDBJ databases">
        <title>Phyllosticta paracitricarpa is synonymous to the EU quarantine fungus P. citricarpa based on phylogenomic analyses.</title>
        <authorList>
            <consortium name="Lawrence Berkeley National Laboratory"/>
            <person name="Van Ingen-Buijs V.A."/>
            <person name="Van Westerhoven A.C."/>
            <person name="Haridas S."/>
            <person name="Skiadas P."/>
            <person name="Martin F."/>
            <person name="Groenewald J.Z."/>
            <person name="Crous P.W."/>
            <person name="Seidl M.F."/>
        </authorList>
    </citation>
    <scope>NUCLEOTIDE SEQUENCE [LARGE SCALE GENOMIC DNA]</scope>
    <source>
        <strain evidence="1 2">CBS 123374</strain>
    </source>
</reference>
<protein>
    <recommendedName>
        <fullName evidence="3">BTB domain-containing protein</fullName>
    </recommendedName>
</protein>
<gene>
    <name evidence="1" type="ORF">HDK90DRAFT_540938</name>
</gene>
<organism evidence="1 2">
    <name type="scientific">Phyllosticta capitalensis</name>
    <dbReference type="NCBI Taxonomy" id="121624"/>
    <lineage>
        <taxon>Eukaryota</taxon>
        <taxon>Fungi</taxon>
        <taxon>Dikarya</taxon>
        <taxon>Ascomycota</taxon>
        <taxon>Pezizomycotina</taxon>
        <taxon>Dothideomycetes</taxon>
        <taxon>Dothideomycetes incertae sedis</taxon>
        <taxon>Botryosphaeriales</taxon>
        <taxon>Phyllostictaceae</taxon>
        <taxon>Phyllosticta</taxon>
    </lineage>
</organism>
<proteinExistence type="predicted"/>
<name>A0ABR1YDX0_9PEZI</name>
<dbReference type="Proteomes" id="UP001492380">
    <property type="component" value="Unassembled WGS sequence"/>
</dbReference>
<evidence type="ECO:0000313" key="1">
    <source>
        <dbReference type="EMBL" id="KAK8227168.1"/>
    </source>
</evidence>
<comment type="caution">
    <text evidence="1">The sequence shown here is derived from an EMBL/GenBank/DDBJ whole genome shotgun (WGS) entry which is preliminary data.</text>
</comment>